<organism evidence="2 3">
    <name type="scientific">Rosa chinensis</name>
    <name type="common">China rose</name>
    <dbReference type="NCBI Taxonomy" id="74649"/>
    <lineage>
        <taxon>Eukaryota</taxon>
        <taxon>Viridiplantae</taxon>
        <taxon>Streptophyta</taxon>
        <taxon>Embryophyta</taxon>
        <taxon>Tracheophyta</taxon>
        <taxon>Spermatophyta</taxon>
        <taxon>Magnoliopsida</taxon>
        <taxon>eudicotyledons</taxon>
        <taxon>Gunneridae</taxon>
        <taxon>Pentapetalae</taxon>
        <taxon>rosids</taxon>
        <taxon>fabids</taxon>
        <taxon>Rosales</taxon>
        <taxon>Rosaceae</taxon>
        <taxon>Rosoideae</taxon>
        <taxon>Rosoideae incertae sedis</taxon>
        <taxon>Rosa</taxon>
    </lineage>
</organism>
<gene>
    <name evidence="2" type="ORF">RchiOBHm_Chr4g0431591</name>
</gene>
<dbReference type="AlphaFoldDB" id="A0A2P6R0R4"/>
<evidence type="ECO:0000313" key="2">
    <source>
        <dbReference type="EMBL" id="PRQ40023.1"/>
    </source>
</evidence>
<accession>A0A2P6R0R4</accession>
<dbReference type="OrthoDB" id="10044893at2759"/>
<proteinExistence type="predicted"/>
<dbReference type="Pfam" id="PF12937">
    <property type="entry name" value="F-box-like"/>
    <property type="match status" value="1"/>
</dbReference>
<dbReference type="InterPro" id="IPR050648">
    <property type="entry name" value="F-box_LRR-repeat"/>
</dbReference>
<dbReference type="Gene3D" id="3.80.10.10">
    <property type="entry name" value="Ribonuclease Inhibitor"/>
    <property type="match status" value="1"/>
</dbReference>
<dbReference type="Proteomes" id="UP000238479">
    <property type="component" value="Chromosome 4"/>
</dbReference>
<protein>
    <submittedName>
        <fullName evidence="2">Putative transcription factor interactor and regulator LIM family</fullName>
    </submittedName>
</protein>
<feature type="domain" description="F-box" evidence="1">
    <location>
        <begin position="374"/>
        <end position="412"/>
    </location>
</feature>
<sequence length="648" mass="70417">MALNFSHRPFFPAHLSEDNLVSPMRIHNGYLADGISERNGDGFGRPWHSNRDVEDPFDYGRDRCDKGSSQEPVSNDIIDLLPSDPFGMDISTTFTAITGWLEDLEMDYGCYGRDDVGTSNGNYELFAGLNFIWNNAMRFQTFPGNLGVDRKSKVASGFNGCFKEKRVGDTSSHGGLVGCLKEKQVGDGGLVGCLKEEQVGDASSLGGFIGCSKEKQVVDASSHGGLVGCSKEKQVDDLSCHGGLVGVVDSSSHGGLVGCSKEKQVVVVDSSCHGGLVGVVDSSSHGGLVGYSKEKQVVDPPCHGGLGGCLKEKGIGDASDASSFQGDFESACAVADILSFRNETCGFSNQQNVEPQHVNGICSVGDGGAHDGALMLALSYLGVRDLLVVERVCRSLYSTVRGDPLMWRSIHIDQPLNEKITDEVLLQLTDRAQGNLQCLSLVECPRITDDGLKRVLENNPRLTKLSVPGCTRLSIEGIVNSLKAFKSKGAHGVKHLRIGGLYGVTQKHFEELKSLLGTDSQMQQNARKPHFYHRGNFYLSCDDDSDIDIEMCPRCQNLRLVYDCPAEACQGKEHTTQLCRACTLCIGRCAQCGRCINDSEYEETFCLELLCSDCWKQLLKSQEGEDTEFVPSNSAVFHEQNHSFCRHG</sequence>
<comment type="caution">
    <text evidence="2">The sequence shown here is derived from an EMBL/GenBank/DDBJ whole genome shotgun (WGS) entry which is preliminary data.</text>
</comment>
<dbReference type="OMA" id="GFGRPWH"/>
<dbReference type="SUPFAM" id="SSF81383">
    <property type="entry name" value="F-box domain"/>
    <property type="match status" value="1"/>
</dbReference>
<dbReference type="PANTHER" id="PTHR13382:SF22">
    <property type="entry name" value="F-BOX PROTEIN SKIP14"/>
    <property type="match status" value="1"/>
</dbReference>
<dbReference type="STRING" id="74649.A0A2P6R0R4"/>
<reference evidence="2 3" key="1">
    <citation type="journal article" date="2018" name="Nat. Genet.">
        <title>The Rosa genome provides new insights in the design of modern roses.</title>
        <authorList>
            <person name="Bendahmane M."/>
        </authorList>
    </citation>
    <scope>NUCLEOTIDE SEQUENCE [LARGE SCALE GENOMIC DNA]</scope>
    <source>
        <strain evidence="3">cv. Old Blush</strain>
    </source>
</reference>
<name>A0A2P6R0R4_ROSCH</name>
<dbReference type="EMBL" id="PDCK01000042">
    <property type="protein sequence ID" value="PRQ40023.1"/>
    <property type="molecule type" value="Genomic_DNA"/>
</dbReference>
<dbReference type="SUPFAM" id="SSF52047">
    <property type="entry name" value="RNI-like"/>
    <property type="match status" value="1"/>
</dbReference>
<keyword evidence="3" id="KW-1185">Reference proteome</keyword>
<evidence type="ECO:0000259" key="1">
    <source>
        <dbReference type="Pfam" id="PF12937"/>
    </source>
</evidence>
<dbReference type="Gramene" id="PRQ40023">
    <property type="protein sequence ID" value="PRQ40023"/>
    <property type="gene ID" value="RchiOBHm_Chr4g0431591"/>
</dbReference>
<dbReference type="GO" id="GO:0005737">
    <property type="term" value="C:cytoplasm"/>
    <property type="evidence" value="ECO:0007669"/>
    <property type="project" value="TreeGrafter"/>
</dbReference>
<evidence type="ECO:0000313" key="3">
    <source>
        <dbReference type="Proteomes" id="UP000238479"/>
    </source>
</evidence>
<dbReference type="InterPro" id="IPR036047">
    <property type="entry name" value="F-box-like_dom_sf"/>
</dbReference>
<dbReference type="InterPro" id="IPR032675">
    <property type="entry name" value="LRR_dom_sf"/>
</dbReference>
<dbReference type="PANTHER" id="PTHR13382">
    <property type="entry name" value="MITOCHONDRIAL ATP SYNTHASE COUPLING FACTOR B"/>
    <property type="match status" value="1"/>
</dbReference>
<dbReference type="InterPro" id="IPR001810">
    <property type="entry name" value="F-box_dom"/>
</dbReference>